<dbReference type="GeneID" id="115872667"/>
<evidence type="ECO:0000256" key="2">
    <source>
        <dbReference type="SAM" id="MobiDB-lite"/>
    </source>
</evidence>
<dbReference type="SMART" id="SM00427">
    <property type="entry name" value="H2B"/>
    <property type="match status" value="1"/>
</dbReference>
<organism evidence="3 4">
    <name type="scientific">Echinops telfairi</name>
    <name type="common">Lesser hedgehog tenrec</name>
    <dbReference type="NCBI Taxonomy" id="9371"/>
    <lineage>
        <taxon>Eukaryota</taxon>
        <taxon>Metazoa</taxon>
        <taxon>Chordata</taxon>
        <taxon>Craniata</taxon>
        <taxon>Vertebrata</taxon>
        <taxon>Euteleostomi</taxon>
        <taxon>Mammalia</taxon>
        <taxon>Eutheria</taxon>
        <taxon>Afrotheria</taxon>
        <taxon>Tenrecidae</taxon>
        <taxon>Tenrecinae</taxon>
        <taxon>Echinops</taxon>
    </lineage>
</organism>
<name>A0ABM1VMG3_ECHTE</name>
<dbReference type="InterPro" id="IPR009072">
    <property type="entry name" value="Histone-fold"/>
</dbReference>
<sequence>MPDPGQCEAALEKGSKEVVPKAQRKDHKKGQCSHKETYSVYVHKVLKQVHPDYLDYHTFDLISRQVSHLAHSKKHSTITARDIQTAMCLLLPGELTKHALAEGIKAIS</sequence>
<dbReference type="PANTHER" id="PTHR23428">
    <property type="entry name" value="HISTONE H2B"/>
    <property type="match status" value="1"/>
</dbReference>
<dbReference type="Gene3D" id="1.10.20.10">
    <property type="entry name" value="Histone, subunit A"/>
    <property type="match status" value="2"/>
</dbReference>
<evidence type="ECO:0000256" key="1">
    <source>
        <dbReference type="ARBA" id="ARBA00006846"/>
    </source>
</evidence>
<dbReference type="Proteomes" id="UP000694863">
    <property type="component" value="Unplaced"/>
</dbReference>
<evidence type="ECO:0000313" key="3">
    <source>
        <dbReference type="Proteomes" id="UP000694863"/>
    </source>
</evidence>
<feature type="compositionally biased region" description="Basic and acidic residues" evidence="2">
    <location>
        <begin position="10"/>
        <end position="19"/>
    </location>
</feature>
<dbReference type="CDD" id="cd22910">
    <property type="entry name" value="HFD_H2B"/>
    <property type="match status" value="1"/>
</dbReference>
<protein>
    <submittedName>
        <fullName evidence="4">Histone H2B type 1-H-like</fullName>
    </submittedName>
</protein>
<feature type="compositionally biased region" description="Basic residues" evidence="2">
    <location>
        <begin position="22"/>
        <end position="31"/>
    </location>
</feature>
<dbReference type="RefSeq" id="XP_030743780.1">
    <property type="nucleotide sequence ID" value="XM_030887920.1"/>
</dbReference>
<dbReference type="SUPFAM" id="SSF47113">
    <property type="entry name" value="Histone-fold"/>
    <property type="match status" value="1"/>
</dbReference>
<keyword evidence="3" id="KW-1185">Reference proteome</keyword>
<proteinExistence type="inferred from homology"/>
<reference evidence="4" key="1">
    <citation type="submission" date="2025-08" db="UniProtKB">
        <authorList>
            <consortium name="RefSeq"/>
        </authorList>
    </citation>
    <scope>IDENTIFICATION</scope>
</reference>
<feature type="region of interest" description="Disordered" evidence="2">
    <location>
        <begin position="1"/>
        <end position="31"/>
    </location>
</feature>
<comment type="similarity">
    <text evidence="1">Belongs to the histone H2B family.</text>
</comment>
<dbReference type="InterPro" id="IPR000558">
    <property type="entry name" value="Histone_H2B"/>
</dbReference>
<accession>A0ABM1VMG3</accession>
<evidence type="ECO:0000313" key="4">
    <source>
        <dbReference type="RefSeq" id="XP_030743780.1"/>
    </source>
</evidence>
<gene>
    <name evidence="4" type="primary">LOC115872667</name>
</gene>